<evidence type="ECO:0000256" key="1">
    <source>
        <dbReference type="ARBA" id="ARBA00004383"/>
    </source>
</evidence>
<evidence type="ECO:0000256" key="2">
    <source>
        <dbReference type="ARBA" id="ARBA00006555"/>
    </source>
</evidence>
<dbReference type="GO" id="GO:0098797">
    <property type="term" value="C:plasma membrane protein complex"/>
    <property type="evidence" value="ECO:0007669"/>
    <property type="project" value="TreeGrafter"/>
</dbReference>
<feature type="transmembrane region" description="Helical" evidence="10">
    <location>
        <begin position="16"/>
        <end position="34"/>
    </location>
</feature>
<evidence type="ECO:0000256" key="4">
    <source>
        <dbReference type="ARBA" id="ARBA00022475"/>
    </source>
</evidence>
<sequence length="209" mass="23819">MIIRTDPLLVHYPVRIREVTIGVILFLTFMFYFFPRFLGEGERTNFTIVDEIETFDIPQTEQIKIPEPPARPSVPVASEDEFFDEDITIEDTDFDDFEDWDAPPPPPSEGPNVKFIPYDKAPKPKIPIRPVYPEIAQEAGIEGTVYIQFFIDAKGNVTEAWVQKGIPNTGLNEAALAAVKKSKWKPAQQRDKKVGVWQTVPVKFELTSH</sequence>
<dbReference type="InterPro" id="IPR051045">
    <property type="entry name" value="TonB-dependent_transducer"/>
</dbReference>
<evidence type="ECO:0000313" key="12">
    <source>
        <dbReference type="EMBL" id="SVB79630.1"/>
    </source>
</evidence>
<keyword evidence="5" id="KW-0997">Cell inner membrane</keyword>
<proteinExistence type="inferred from homology"/>
<evidence type="ECO:0000256" key="5">
    <source>
        <dbReference type="ARBA" id="ARBA00022519"/>
    </source>
</evidence>
<evidence type="ECO:0000256" key="8">
    <source>
        <dbReference type="ARBA" id="ARBA00022989"/>
    </source>
</evidence>
<evidence type="ECO:0000259" key="11">
    <source>
        <dbReference type="PROSITE" id="PS52015"/>
    </source>
</evidence>
<dbReference type="AlphaFoldDB" id="A0A382GX57"/>
<protein>
    <recommendedName>
        <fullName evidence="11">TonB C-terminal domain-containing protein</fullName>
    </recommendedName>
</protein>
<dbReference type="InterPro" id="IPR006260">
    <property type="entry name" value="TonB/TolA_C"/>
</dbReference>
<feature type="domain" description="TonB C-terminal" evidence="11">
    <location>
        <begin position="117"/>
        <end position="209"/>
    </location>
</feature>
<evidence type="ECO:0000256" key="7">
    <source>
        <dbReference type="ARBA" id="ARBA00022927"/>
    </source>
</evidence>
<evidence type="ECO:0000256" key="3">
    <source>
        <dbReference type="ARBA" id="ARBA00022448"/>
    </source>
</evidence>
<evidence type="ECO:0000256" key="10">
    <source>
        <dbReference type="SAM" id="Phobius"/>
    </source>
</evidence>
<comment type="subcellular location">
    <subcellularLocation>
        <location evidence="1">Cell inner membrane</location>
        <topology evidence="1">Single-pass membrane protein</topology>
        <orientation evidence="1">Periplasmic side</orientation>
    </subcellularLocation>
</comment>
<keyword evidence="4" id="KW-1003">Cell membrane</keyword>
<comment type="similarity">
    <text evidence="2">Belongs to the TonB family.</text>
</comment>
<dbReference type="PROSITE" id="PS52015">
    <property type="entry name" value="TONB_CTD"/>
    <property type="match status" value="1"/>
</dbReference>
<accession>A0A382GX57</accession>
<gene>
    <name evidence="12" type="ORF">METZ01_LOCUS232484</name>
</gene>
<reference evidence="12" key="1">
    <citation type="submission" date="2018-05" db="EMBL/GenBank/DDBJ databases">
        <authorList>
            <person name="Lanie J.A."/>
            <person name="Ng W.-L."/>
            <person name="Kazmierczak K.M."/>
            <person name="Andrzejewski T.M."/>
            <person name="Davidsen T.M."/>
            <person name="Wayne K.J."/>
            <person name="Tettelin H."/>
            <person name="Glass J.I."/>
            <person name="Rusch D."/>
            <person name="Podicherti R."/>
            <person name="Tsui H.-C.T."/>
            <person name="Winkler M.E."/>
        </authorList>
    </citation>
    <scope>NUCLEOTIDE SEQUENCE</scope>
</reference>
<name>A0A382GX57_9ZZZZ</name>
<evidence type="ECO:0000256" key="6">
    <source>
        <dbReference type="ARBA" id="ARBA00022692"/>
    </source>
</evidence>
<keyword evidence="6 10" id="KW-0812">Transmembrane</keyword>
<evidence type="ECO:0000256" key="9">
    <source>
        <dbReference type="ARBA" id="ARBA00023136"/>
    </source>
</evidence>
<dbReference type="GO" id="GO:0055085">
    <property type="term" value="P:transmembrane transport"/>
    <property type="evidence" value="ECO:0007669"/>
    <property type="project" value="InterPro"/>
</dbReference>
<keyword evidence="7" id="KW-0653">Protein transport</keyword>
<keyword evidence="3" id="KW-0813">Transport</keyword>
<dbReference type="PANTHER" id="PTHR33446:SF2">
    <property type="entry name" value="PROTEIN TONB"/>
    <property type="match status" value="1"/>
</dbReference>
<dbReference type="InterPro" id="IPR037682">
    <property type="entry name" value="TonB_C"/>
</dbReference>
<organism evidence="12">
    <name type="scientific">marine metagenome</name>
    <dbReference type="NCBI Taxonomy" id="408172"/>
    <lineage>
        <taxon>unclassified sequences</taxon>
        <taxon>metagenomes</taxon>
        <taxon>ecological metagenomes</taxon>
    </lineage>
</organism>
<dbReference type="GO" id="GO:0031992">
    <property type="term" value="F:energy transducer activity"/>
    <property type="evidence" value="ECO:0007669"/>
    <property type="project" value="TreeGrafter"/>
</dbReference>
<dbReference type="PANTHER" id="PTHR33446">
    <property type="entry name" value="PROTEIN TONB-RELATED"/>
    <property type="match status" value="1"/>
</dbReference>
<dbReference type="GO" id="GO:0015031">
    <property type="term" value="P:protein transport"/>
    <property type="evidence" value="ECO:0007669"/>
    <property type="project" value="UniProtKB-KW"/>
</dbReference>
<dbReference type="SUPFAM" id="SSF74653">
    <property type="entry name" value="TolA/TonB C-terminal domain"/>
    <property type="match status" value="1"/>
</dbReference>
<keyword evidence="8 10" id="KW-1133">Transmembrane helix</keyword>
<dbReference type="NCBIfam" id="TIGR01352">
    <property type="entry name" value="tonB_Cterm"/>
    <property type="match status" value="1"/>
</dbReference>
<dbReference type="Pfam" id="PF03544">
    <property type="entry name" value="TonB_C"/>
    <property type="match status" value="1"/>
</dbReference>
<keyword evidence="9 10" id="KW-0472">Membrane</keyword>
<dbReference type="EMBL" id="UINC01057937">
    <property type="protein sequence ID" value="SVB79630.1"/>
    <property type="molecule type" value="Genomic_DNA"/>
</dbReference>
<dbReference type="Gene3D" id="3.30.1150.10">
    <property type="match status" value="1"/>
</dbReference>